<dbReference type="FunFam" id="3.40.50.300:FF:000421">
    <property type="entry name" value="Branched-chain amino acid ABC transporter ATP-binding protein"/>
    <property type="match status" value="1"/>
</dbReference>
<organism evidence="5">
    <name type="scientific">uncultured spirochete</name>
    <dbReference type="NCBI Taxonomy" id="156406"/>
    <lineage>
        <taxon>Bacteria</taxon>
        <taxon>Pseudomonadati</taxon>
        <taxon>Spirochaetota</taxon>
        <taxon>Spirochaetia</taxon>
        <taxon>Spirochaetales</taxon>
        <taxon>environmental samples</taxon>
    </lineage>
</organism>
<dbReference type="InterPro" id="IPR032823">
    <property type="entry name" value="BCA_ABC_TP_C"/>
</dbReference>
<dbReference type="GO" id="GO:0016887">
    <property type="term" value="F:ATP hydrolysis activity"/>
    <property type="evidence" value="ECO:0007669"/>
    <property type="project" value="InterPro"/>
</dbReference>
<accession>A0A3P3XH85</accession>
<dbReference type="InterPro" id="IPR003593">
    <property type="entry name" value="AAA+_ATPase"/>
</dbReference>
<keyword evidence="2" id="KW-0547">Nucleotide-binding</keyword>
<dbReference type="InterPro" id="IPR051120">
    <property type="entry name" value="ABC_AA/LPS_Transport"/>
</dbReference>
<gene>
    <name evidence="5" type="primary">livG</name>
    <name evidence="5" type="ORF">SPIROBIBN47_210029</name>
</gene>
<name>A0A3P3XH85_9SPIR</name>
<protein>
    <submittedName>
        <fullName evidence="5">Leucine/isoleucine/valine transporter subunit ATP-binding component of ABC superfamily</fullName>
    </submittedName>
</protein>
<dbReference type="CDD" id="cd03219">
    <property type="entry name" value="ABC_Mj1267_LivG_branched"/>
    <property type="match status" value="1"/>
</dbReference>
<proteinExistence type="predicted"/>
<dbReference type="GO" id="GO:0005524">
    <property type="term" value="F:ATP binding"/>
    <property type="evidence" value="ECO:0007669"/>
    <property type="project" value="UniProtKB-KW"/>
</dbReference>
<dbReference type="GO" id="GO:1903806">
    <property type="term" value="P:L-isoleucine import across plasma membrane"/>
    <property type="evidence" value="ECO:0007669"/>
    <property type="project" value="TreeGrafter"/>
</dbReference>
<keyword evidence="1" id="KW-0813">Transport</keyword>
<dbReference type="GO" id="GO:0005886">
    <property type="term" value="C:plasma membrane"/>
    <property type="evidence" value="ECO:0007669"/>
    <property type="project" value="TreeGrafter"/>
</dbReference>
<dbReference type="InterPro" id="IPR027417">
    <property type="entry name" value="P-loop_NTPase"/>
</dbReference>
<dbReference type="PANTHER" id="PTHR45772">
    <property type="entry name" value="CONSERVED COMPONENT OF ABC TRANSPORTER FOR NATURAL AMINO ACIDS-RELATED"/>
    <property type="match status" value="1"/>
</dbReference>
<dbReference type="AlphaFoldDB" id="A0A3P3XH85"/>
<dbReference type="PROSITE" id="PS50893">
    <property type="entry name" value="ABC_TRANSPORTER_2"/>
    <property type="match status" value="1"/>
</dbReference>
<dbReference type="Pfam" id="PF00005">
    <property type="entry name" value="ABC_tran"/>
    <property type="match status" value="1"/>
</dbReference>
<feature type="domain" description="ABC transporter" evidence="4">
    <location>
        <begin position="13"/>
        <end position="266"/>
    </location>
</feature>
<evidence type="ECO:0000256" key="2">
    <source>
        <dbReference type="ARBA" id="ARBA00022741"/>
    </source>
</evidence>
<dbReference type="GO" id="GO:0015192">
    <property type="term" value="F:L-phenylalanine transmembrane transporter activity"/>
    <property type="evidence" value="ECO:0007669"/>
    <property type="project" value="TreeGrafter"/>
</dbReference>
<dbReference type="Pfam" id="PF12399">
    <property type="entry name" value="BCA_ABC_TP_C"/>
    <property type="match status" value="1"/>
</dbReference>
<dbReference type="InterPro" id="IPR003439">
    <property type="entry name" value="ABC_transporter-like_ATP-bd"/>
</dbReference>
<evidence type="ECO:0000259" key="4">
    <source>
        <dbReference type="PROSITE" id="PS50893"/>
    </source>
</evidence>
<keyword evidence="3 5" id="KW-0067">ATP-binding</keyword>
<dbReference type="GO" id="GO:0015808">
    <property type="term" value="P:L-alanine transport"/>
    <property type="evidence" value="ECO:0007669"/>
    <property type="project" value="TreeGrafter"/>
</dbReference>
<dbReference type="GO" id="GO:0042941">
    <property type="term" value="P:D-alanine transmembrane transport"/>
    <property type="evidence" value="ECO:0007669"/>
    <property type="project" value="TreeGrafter"/>
</dbReference>
<evidence type="ECO:0000256" key="1">
    <source>
        <dbReference type="ARBA" id="ARBA00022448"/>
    </source>
</evidence>
<evidence type="ECO:0000313" key="5">
    <source>
        <dbReference type="EMBL" id="SLM11678.1"/>
    </source>
</evidence>
<dbReference type="PANTHER" id="PTHR45772:SF7">
    <property type="entry name" value="AMINO ACID ABC TRANSPORTER ATP-BINDING PROTEIN"/>
    <property type="match status" value="1"/>
</dbReference>
<reference evidence="5" key="1">
    <citation type="submission" date="2017-02" db="EMBL/GenBank/DDBJ databases">
        <authorList>
            <person name="Regsiter A."/>
            <person name="William W."/>
        </authorList>
    </citation>
    <scope>NUCLEOTIDE SEQUENCE</scope>
    <source>
        <strain evidence="5">Bib</strain>
    </source>
</reference>
<evidence type="ECO:0000256" key="3">
    <source>
        <dbReference type="ARBA" id="ARBA00022840"/>
    </source>
</evidence>
<dbReference type="SMART" id="SM00382">
    <property type="entry name" value="AAA"/>
    <property type="match status" value="1"/>
</dbReference>
<dbReference type="Gene3D" id="3.40.50.300">
    <property type="entry name" value="P-loop containing nucleotide triphosphate hydrolases"/>
    <property type="match status" value="1"/>
</dbReference>
<sequence length="266" mass="29860">MSTQQLQSKQSILEIENLSMAFGGLRAIDGVSMHIDEGEIAALIGPNGAGKTTIFNCITGVYKPTEGTVSIRNKNGQIEHIHGLKPDIINHKGLARTFQNIRLFNNMTVLENVMIGRHNSLKAGIFKAIVRDSSTKEEEQRVIEESYLILKKLKLDMYINETAGNLPYGEQRRLEIARALATDPFLLLLDEPVAGMNAQETKELEETINIIRDQEHITILLIEHDMSLVMNVSERIYVLDYGRLIAEGTPHEIKRNPDVIKAYLGE</sequence>
<dbReference type="GO" id="GO:0015188">
    <property type="term" value="F:L-isoleucine transmembrane transporter activity"/>
    <property type="evidence" value="ECO:0007669"/>
    <property type="project" value="TreeGrafter"/>
</dbReference>
<dbReference type="SUPFAM" id="SSF52540">
    <property type="entry name" value="P-loop containing nucleoside triphosphate hydrolases"/>
    <property type="match status" value="1"/>
</dbReference>
<dbReference type="GO" id="GO:0005304">
    <property type="term" value="F:L-valine transmembrane transporter activity"/>
    <property type="evidence" value="ECO:0007669"/>
    <property type="project" value="TreeGrafter"/>
</dbReference>
<dbReference type="EMBL" id="FWDM01000014">
    <property type="protein sequence ID" value="SLM11678.1"/>
    <property type="molecule type" value="Genomic_DNA"/>
</dbReference>
<dbReference type="GO" id="GO:1903805">
    <property type="term" value="P:L-valine import across plasma membrane"/>
    <property type="evidence" value="ECO:0007669"/>
    <property type="project" value="TreeGrafter"/>
</dbReference>